<feature type="transmembrane region" description="Helical" evidence="6">
    <location>
        <begin position="112"/>
        <end position="137"/>
    </location>
</feature>
<dbReference type="Pfam" id="PF05346">
    <property type="entry name" value="DUF747"/>
    <property type="match status" value="1"/>
</dbReference>
<feature type="transmembrane region" description="Helical" evidence="6">
    <location>
        <begin position="380"/>
        <end position="408"/>
    </location>
</feature>
<accession>A0AAV7Y1J8</accession>
<comment type="caution">
    <text evidence="7">The sequence shown here is derived from an EMBL/GenBank/DDBJ whole genome shotgun (WGS) entry which is preliminary data.</text>
</comment>
<comment type="similarity">
    <text evidence="2">Belongs to the TAPT1 family.</text>
</comment>
<gene>
    <name evidence="7" type="ORF">M0812_30267</name>
</gene>
<proteinExistence type="inferred from homology"/>
<protein>
    <submittedName>
        <fullName evidence="7">Uncharacterized protein</fullName>
    </submittedName>
</protein>
<keyword evidence="3 6" id="KW-0812">Transmembrane</keyword>
<dbReference type="GO" id="GO:0005789">
    <property type="term" value="C:endoplasmic reticulum membrane"/>
    <property type="evidence" value="ECO:0007669"/>
    <property type="project" value="TreeGrafter"/>
</dbReference>
<name>A0AAV7Y1J8_9EUKA</name>
<feature type="transmembrane region" description="Helical" evidence="6">
    <location>
        <begin position="71"/>
        <end position="91"/>
    </location>
</feature>
<keyword evidence="5 6" id="KW-0472">Membrane</keyword>
<evidence type="ECO:0000256" key="1">
    <source>
        <dbReference type="ARBA" id="ARBA00004141"/>
    </source>
</evidence>
<dbReference type="PANTHER" id="PTHR13317:SF4">
    <property type="entry name" value="TRANSMEMBRANE ANTERIOR POSTERIOR TRANSFORMATION PROTEIN 1 HOMOLOG"/>
    <property type="match status" value="1"/>
</dbReference>
<evidence type="ECO:0000256" key="2">
    <source>
        <dbReference type="ARBA" id="ARBA00008803"/>
    </source>
</evidence>
<evidence type="ECO:0000256" key="5">
    <source>
        <dbReference type="ARBA" id="ARBA00023136"/>
    </source>
</evidence>
<comment type="subcellular location">
    <subcellularLocation>
        <location evidence="1">Membrane</location>
        <topology evidence="1">Multi-pass membrane protein</topology>
    </subcellularLocation>
</comment>
<dbReference type="PANTHER" id="PTHR13317">
    <property type="entry name" value="TRANSMEMBRANE ANTERIOR POSTERIOR TRANSFORMATION PROTEIN 1 HOMOLOG"/>
    <property type="match status" value="1"/>
</dbReference>
<dbReference type="Proteomes" id="UP001146793">
    <property type="component" value="Unassembled WGS sequence"/>
</dbReference>
<evidence type="ECO:0000256" key="4">
    <source>
        <dbReference type="ARBA" id="ARBA00022989"/>
    </source>
</evidence>
<dbReference type="AlphaFoldDB" id="A0AAV7Y1J8"/>
<feature type="transmembrane region" description="Helical" evidence="6">
    <location>
        <begin position="193"/>
        <end position="220"/>
    </location>
</feature>
<dbReference type="EMBL" id="JANTQA010000076">
    <property type="protein sequence ID" value="KAJ3423733.1"/>
    <property type="molecule type" value="Genomic_DNA"/>
</dbReference>
<keyword evidence="4 6" id="KW-1133">Transmembrane helix</keyword>
<dbReference type="InterPro" id="IPR008010">
    <property type="entry name" value="Tatp1"/>
</dbReference>
<organism evidence="7 8">
    <name type="scientific">Anaeramoeba flamelloides</name>
    <dbReference type="NCBI Taxonomy" id="1746091"/>
    <lineage>
        <taxon>Eukaryota</taxon>
        <taxon>Metamonada</taxon>
        <taxon>Anaeramoebidae</taxon>
        <taxon>Anaeramoeba</taxon>
    </lineage>
</organism>
<evidence type="ECO:0000313" key="7">
    <source>
        <dbReference type="EMBL" id="KAJ3423733.1"/>
    </source>
</evidence>
<evidence type="ECO:0000256" key="6">
    <source>
        <dbReference type="SAM" id="Phobius"/>
    </source>
</evidence>
<reference evidence="7" key="1">
    <citation type="submission" date="2022-08" db="EMBL/GenBank/DDBJ databases">
        <title>Novel sulphate-reducing endosymbionts in the free-living metamonad Anaeramoeba.</title>
        <authorList>
            <person name="Jerlstrom-Hultqvist J."/>
            <person name="Cepicka I."/>
            <person name="Gallot-Lavallee L."/>
            <person name="Salas-Leiva D."/>
            <person name="Curtis B.A."/>
            <person name="Zahonova K."/>
            <person name="Pipaliya S."/>
            <person name="Dacks J."/>
            <person name="Roger A.J."/>
        </authorList>
    </citation>
    <scope>NUCLEOTIDE SEQUENCE</scope>
    <source>
        <strain evidence="7">Busselton2</strain>
    </source>
</reference>
<feature type="transmembrane region" description="Helical" evidence="6">
    <location>
        <begin position="355"/>
        <end position="374"/>
    </location>
</feature>
<sequence>MTKKEDTTKTEKAKDKISPIKVFQNYFANELQTNKTQETIKFNEEEITNVTNLTKRIHNFFKVPYNFEISILYGILLVLDIFFHYVVIYPLKNLVSAYQKYFKKNKISEQKMVDLIVFCICLFILFIVSQINFYTLLEGIHESHMKLMFLYNALELLDGVFTPFSLQTIDSLSLAIYEHNVQTGKKKFFDKKVIIEIIITTFVLLTHTCILFTSVVMVGISLTSKKLSMISFLLRNNWIEFKQTIMKRHTQRSMRNIFREDCFERVKLYLFTYSVIAEDIGSPEFNINNDQRSTLKWLVLAEFIVDWSKNAFVVKNNDISPKVFKSFRSKLAQIAWVSHNQDTENAYTETIQKEMGFAMIPFIILFFKVTIAAIWNNYSFFLFCFYLSAFFLLLSLIAIIIKFVHLFFMKRYAILYRSEKKTTQKKDK</sequence>
<evidence type="ECO:0000313" key="8">
    <source>
        <dbReference type="Proteomes" id="UP001146793"/>
    </source>
</evidence>
<evidence type="ECO:0000256" key="3">
    <source>
        <dbReference type="ARBA" id="ARBA00022692"/>
    </source>
</evidence>